<evidence type="ECO:0000313" key="2">
    <source>
        <dbReference type="EMBL" id="CAB4222071.1"/>
    </source>
</evidence>
<name>A0A6J5RAF0_9CAUD</name>
<evidence type="ECO:0000313" key="1">
    <source>
        <dbReference type="EMBL" id="CAB4194073.1"/>
    </source>
</evidence>
<gene>
    <name evidence="1" type="ORF">UFOVP1256_20</name>
    <name evidence="2" type="ORF">UFOVP1643_11</name>
</gene>
<reference evidence="1" key="1">
    <citation type="submission" date="2020-05" db="EMBL/GenBank/DDBJ databases">
        <authorList>
            <person name="Chiriac C."/>
            <person name="Salcher M."/>
            <person name="Ghai R."/>
            <person name="Kavagutti S V."/>
        </authorList>
    </citation>
    <scope>NUCLEOTIDE SEQUENCE</scope>
</reference>
<dbReference type="EMBL" id="LR797202">
    <property type="protein sequence ID" value="CAB4194073.1"/>
    <property type="molecule type" value="Genomic_DNA"/>
</dbReference>
<evidence type="ECO:0008006" key="3">
    <source>
        <dbReference type="Google" id="ProtNLM"/>
    </source>
</evidence>
<accession>A0A6J5RAF0</accession>
<dbReference type="EMBL" id="LR797515">
    <property type="protein sequence ID" value="CAB4222071.1"/>
    <property type="molecule type" value="Genomic_DNA"/>
</dbReference>
<sequence>MASQHRKHRGYRTQALVAQWLKQWYPNAESTGAGRQGEDITGVPFSIECKARSDFSPLAWLKQAESNSQNKVSFVVSRCNGQGEDVSQYLAFMRLGDLMNILQTYAANLEPQRCTQCGSWMNTMCRTCQIGGINA</sequence>
<proteinExistence type="predicted"/>
<organism evidence="1">
    <name type="scientific">uncultured Caudovirales phage</name>
    <dbReference type="NCBI Taxonomy" id="2100421"/>
    <lineage>
        <taxon>Viruses</taxon>
        <taxon>Duplodnaviria</taxon>
        <taxon>Heunggongvirae</taxon>
        <taxon>Uroviricota</taxon>
        <taxon>Caudoviricetes</taxon>
        <taxon>Peduoviridae</taxon>
        <taxon>Maltschvirus</taxon>
        <taxon>Maltschvirus maltsch</taxon>
    </lineage>
</organism>
<protein>
    <recommendedName>
        <fullName evidence="3">Holliday junction resolvase</fullName>
    </recommendedName>
</protein>